<dbReference type="EMBL" id="ABEU02000001">
    <property type="protein sequence ID" value="PNR62516.1"/>
    <property type="molecule type" value="Genomic_DNA"/>
</dbReference>
<evidence type="ECO:0000259" key="7">
    <source>
        <dbReference type="PROSITE" id="PS50135"/>
    </source>
</evidence>
<dbReference type="Pfam" id="PF13920">
    <property type="entry name" value="zf-C3HC4_3"/>
    <property type="match status" value="1"/>
</dbReference>
<dbReference type="PROSITE" id="PS00518">
    <property type="entry name" value="ZF_RING_1"/>
    <property type="match status" value="2"/>
</dbReference>
<evidence type="ECO:0000313" key="9">
    <source>
        <dbReference type="EnsemblPlants" id="PAC:32969237.CDS.1"/>
    </source>
</evidence>
<dbReference type="InterPro" id="IPR043145">
    <property type="entry name" value="Znf_ZZ_sf"/>
</dbReference>
<dbReference type="GeneID" id="112287818"/>
<dbReference type="PANTHER" id="PTHR15898:SF13">
    <property type="entry name" value="BIFUNCTIONAL APOPTOSIS REGULATOR"/>
    <property type="match status" value="1"/>
</dbReference>
<dbReference type="Gramene" id="Pp3c1_21360V3.2">
    <property type="protein sequence ID" value="PAC:32969238.CDS.1"/>
    <property type="gene ID" value="Pp3c1_21360"/>
</dbReference>
<dbReference type="InterPro" id="IPR013083">
    <property type="entry name" value="Znf_RING/FYVE/PHD"/>
</dbReference>
<dbReference type="InterPro" id="IPR017907">
    <property type="entry name" value="Znf_RING_CS"/>
</dbReference>
<accession>A0A2K1L905</accession>
<dbReference type="FunFam" id="3.30.40.10:FF:000489">
    <property type="entry name" value="E3 ubiquitin-protein ligase PRT1"/>
    <property type="match status" value="1"/>
</dbReference>
<dbReference type="PROSITE" id="PS50089">
    <property type="entry name" value="ZF_RING_2"/>
    <property type="match status" value="2"/>
</dbReference>
<dbReference type="Gene3D" id="3.30.40.10">
    <property type="entry name" value="Zinc/RING finger domain, C3HC4 (zinc finger)"/>
    <property type="match status" value="2"/>
</dbReference>
<dbReference type="CDD" id="cd23132">
    <property type="entry name" value="RING-HC_PRT1-like"/>
    <property type="match status" value="1"/>
</dbReference>
<keyword evidence="3" id="KW-0862">Zinc</keyword>
<organism evidence="8">
    <name type="scientific">Physcomitrium patens</name>
    <name type="common">Spreading-leaved earth moss</name>
    <name type="synonym">Physcomitrella patens</name>
    <dbReference type="NCBI Taxonomy" id="3218"/>
    <lineage>
        <taxon>Eukaryota</taxon>
        <taxon>Viridiplantae</taxon>
        <taxon>Streptophyta</taxon>
        <taxon>Embryophyta</taxon>
        <taxon>Bryophyta</taxon>
        <taxon>Bryophytina</taxon>
        <taxon>Bryopsida</taxon>
        <taxon>Funariidae</taxon>
        <taxon>Funariales</taxon>
        <taxon>Funariaceae</taxon>
        <taxon>Physcomitrium</taxon>
    </lineage>
</organism>
<keyword evidence="1" id="KW-0479">Metal-binding</keyword>
<evidence type="ECO:0000256" key="1">
    <source>
        <dbReference type="ARBA" id="ARBA00022723"/>
    </source>
</evidence>
<dbReference type="STRING" id="3218.A0A2K1L905"/>
<dbReference type="Proteomes" id="UP000006727">
    <property type="component" value="Chromosome 1"/>
</dbReference>
<dbReference type="InterPro" id="IPR001841">
    <property type="entry name" value="Znf_RING"/>
</dbReference>
<dbReference type="Gene3D" id="3.30.60.90">
    <property type="match status" value="1"/>
</dbReference>
<dbReference type="KEGG" id="ppp:112287818"/>
<dbReference type="FunCoup" id="A0A2K1L905">
    <property type="interactions" value="798"/>
</dbReference>
<evidence type="ECO:0008006" key="11">
    <source>
        <dbReference type="Google" id="ProtNLM"/>
    </source>
</evidence>
<dbReference type="InterPro" id="IPR000433">
    <property type="entry name" value="Znf_ZZ"/>
</dbReference>
<dbReference type="RefSeq" id="XP_024387059.1">
    <property type="nucleotide sequence ID" value="XM_024531291.2"/>
</dbReference>
<feature type="domain" description="ZZ-type" evidence="7">
    <location>
        <begin position="329"/>
        <end position="392"/>
    </location>
</feature>
<feature type="region of interest" description="Disordered" evidence="5">
    <location>
        <begin position="433"/>
        <end position="459"/>
    </location>
</feature>
<dbReference type="EnsemblPlants" id="Pp3c1_21360V3.1">
    <property type="protein sequence ID" value="PAC:32969237.CDS.1"/>
    <property type="gene ID" value="Pp3c1_21360"/>
</dbReference>
<dbReference type="PROSITE" id="PS50135">
    <property type="entry name" value="ZF_ZZ_2"/>
    <property type="match status" value="1"/>
</dbReference>
<dbReference type="Pfam" id="PF13445">
    <property type="entry name" value="zf-RING_UBOX"/>
    <property type="match status" value="1"/>
</dbReference>
<dbReference type="SMART" id="SM00291">
    <property type="entry name" value="ZnF_ZZ"/>
    <property type="match status" value="1"/>
</dbReference>
<evidence type="ECO:0000256" key="5">
    <source>
        <dbReference type="SAM" id="MobiDB-lite"/>
    </source>
</evidence>
<dbReference type="FunFam" id="3.30.60.90:FF:000014">
    <property type="entry name" value="E3 ubiquitin-protein ligase PRT1"/>
    <property type="match status" value="1"/>
</dbReference>
<feature type="region of interest" description="Disordered" evidence="5">
    <location>
        <begin position="142"/>
        <end position="204"/>
    </location>
</feature>
<evidence type="ECO:0000313" key="10">
    <source>
        <dbReference type="Proteomes" id="UP000006727"/>
    </source>
</evidence>
<evidence type="ECO:0000259" key="6">
    <source>
        <dbReference type="PROSITE" id="PS50089"/>
    </source>
</evidence>
<sequence>METYDDTEQFQCIICLELVYKPIVHACGHLFCFWCVHRAMGGTHKNLCPLCRRPYMHFPRICEQLHFVLLKVVHDKYLCRAKEVQKEEIEAGIFSPQLDLPPRSRSMPLDISRQATTSVKISEEASSGDIETVSFLNRSSECGNGCASNSSSSVGDDPSPSKETYLSRPVLISEPGPCSKGKAPVADEGETDFEGQQLRTKDEDPDTSLSYLIVTTSDLTCLHCCNLLYRPVVLNCGHMFCEHCVEIDDDNAVSCPSCKAEHPGMFPQVCLELHHYIDRVFPLEYAQRSLQVAAEERERPSNRPQVPMLAEPEVSTKGSVRRILPGPIHRDVGCDGCGMMPIVGKRFKCQECPETIGFDLCGKCHGSGCVVGRFNQRHTPDHCMKEVRLRASIEREFWDAMVSRRLNVADRRIIPNECNEPEDIQVLLGQPIGGSRGSTGGNGADVFEGPGPEQSANADGNGSIEVAEDGVHQVDYIQEADGDDSHIFMHDGGDEEFAGQDDEEFETFSRDDEDIEFYRVVFHA</sequence>
<feature type="domain" description="RING-type" evidence="6">
    <location>
        <begin position="12"/>
        <end position="52"/>
    </location>
</feature>
<evidence type="ECO:0000256" key="4">
    <source>
        <dbReference type="PROSITE-ProRule" id="PRU00228"/>
    </source>
</evidence>
<gene>
    <name evidence="9" type="primary">LOC112287818</name>
    <name evidence="8" type="ORF">PHYPA_000940</name>
</gene>
<reference evidence="8 10" key="1">
    <citation type="journal article" date="2008" name="Science">
        <title>The Physcomitrella genome reveals evolutionary insights into the conquest of land by plants.</title>
        <authorList>
            <person name="Rensing S."/>
            <person name="Lang D."/>
            <person name="Zimmer A."/>
            <person name="Terry A."/>
            <person name="Salamov A."/>
            <person name="Shapiro H."/>
            <person name="Nishiyama T."/>
            <person name="Perroud P.-F."/>
            <person name="Lindquist E."/>
            <person name="Kamisugi Y."/>
            <person name="Tanahashi T."/>
            <person name="Sakakibara K."/>
            <person name="Fujita T."/>
            <person name="Oishi K."/>
            <person name="Shin-I T."/>
            <person name="Kuroki Y."/>
            <person name="Toyoda A."/>
            <person name="Suzuki Y."/>
            <person name="Hashimoto A."/>
            <person name="Yamaguchi K."/>
            <person name="Sugano A."/>
            <person name="Kohara Y."/>
            <person name="Fujiyama A."/>
            <person name="Anterola A."/>
            <person name="Aoki S."/>
            <person name="Ashton N."/>
            <person name="Barbazuk W.B."/>
            <person name="Barker E."/>
            <person name="Bennetzen J."/>
            <person name="Bezanilla M."/>
            <person name="Blankenship R."/>
            <person name="Cho S.H."/>
            <person name="Dutcher S."/>
            <person name="Estelle M."/>
            <person name="Fawcett J.A."/>
            <person name="Gundlach H."/>
            <person name="Hanada K."/>
            <person name="Heyl A."/>
            <person name="Hicks K.A."/>
            <person name="Hugh J."/>
            <person name="Lohr M."/>
            <person name="Mayer K."/>
            <person name="Melkozernov A."/>
            <person name="Murata T."/>
            <person name="Nelson D."/>
            <person name="Pils B."/>
            <person name="Prigge M."/>
            <person name="Reiss B."/>
            <person name="Renner T."/>
            <person name="Rombauts S."/>
            <person name="Rushton P."/>
            <person name="Sanderfoot A."/>
            <person name="Schween G."/>
            <person name="Shiu S.-H."/>
            <person name="Stueber K."/>
            <person name="Theodoulou F.L."/>
            <person name="Tu H."/>
            <person name="Van de Peer Y."/>
            <person name="Verrier P.J."/>
            <person name="Waters E."/>
            <person name="Wood A."/>
            <person name="Yang L."/>
            <person name="Cove D."/>
            <person name="Cuming A."/>
            <person name="Hasebe M."/>
            <person name="Lucas S."/>
            <person name="Mishler D.B."/>
            <person name="Reski R."/>
            <person name="Grigoriev I."/>
            <person name="Quatrano R.S."/>
            <person name="Boore J.L."/>
        </authorList>
    </citation>
    <scope>NUCLEOTIDE SEQUENCE [LARGE SCALE GENOMIC DNA]</scope>
    <source>
        <strain evidence="9 10">cv. Gransden 2004</strain>
    </source>
</reference>
<evidence type="ECO:0000313" key="8">
    <source>
        <dbReference type="EMBL" id="PNR62516.1"/>
    </source>
</evidence>
<dbReference type="AlphaFoldDB" id="A0A2K1L905"/>
<dbReference type="GO" id="GO:0061630">
    <property type="term" value="F:ubiquitin protein ligase activity"/>
    <property type="evidence" value="ECO:0000318"/>
    <property type="project" value="GO_Central"/>
</dbReference>
<dbReference type="PANTHER" id="PTHR15898">
    <property type="entry name" value="BIFUNCTIONAL APOPTOSIS REGULATOR"/>
    <property type="match status" value="1"/>
</dbReference>
<dbReference type="PaxDb" id="3218-PP1S257_58V6.1"/>
<feature type="compositionally biased region" description="Low complexity" evidence="5">
    <location>
        <begin position="142"/>
        <end position="158"/>
    </location>
</feature>
<proteinExistence type="predicted"/>
<dbReference type="Pfam" id="PF00569">
    <property type="entry name" value="ZZ"/>
    <property type="match status" value="1"/>
</dbReference>
<dbReference type="EnsemblPlants" id="Pp3c1_21360V3.2">
    <property type="protein sequence ID" value="PAC:32969238.CDS.1"/>
    <property type="gene ID" value="Pp3c1_21360"/>
</dbReference>
<feature type="compositionally biased region" description="Gly residues" evidence="5">
    <location>
        <begin position="433"/>
        <end position="443"/>
    </location>
</feature>
<dbReference type="CDD" id="cd02249">
    <property type="entry name" value="ZZ"/>
    <property type="match status" value="1"/>
</dbReference>
<name>A0A2K1L905_PHYPA</name>
<dbReference type="Gramene" id="Pp3c1_21360V3.1">
    <property type="protein sequence ID" value="PAC:32969237.CDS.1"/>
    <property type="gene ID" value="Pp3c1_21360"/>
</dbReference>
<dbReference type="OrthoDB" id="6270329at2759"/>
<evidence type="ECO:0000256" key="3">
    <source>
        <dbReference type="ARBA" id="ARBA00022833"/>
    </source>
</evidence>
<keyword evidence="10" id="KW-1185">Reference proteome</keyword>
<reference evidence="9" key="3">
    <citation type="submission" date="2020-12" db="UniProtKB">
        <authorList>
            <consortium name="EnsemblPlants"/>
        </authorList>
    </citation>
    <scope>IDENTIFICATION</scope>
</reference>
<dbReference type="SUPFAM" id="SSF57850">
    <property type="entry name" value="RING/U-box"/>
    <property type="match status" value="3"/>
</dbReference>
<feature type="domain" description="RING-type" evidence="6">
    <location>
        <begin position="221"/>
        <end position="259"/>
    </location>
</feature>
<dbReference type="RefSeq" id="XP_024387049.1">
    <property type="nucleotide sequence ID" value="XM_024531281.2"/>
</dbReference>
<dbReference type="GO" id="GO:0043161">
    <property type="term" value="P:proteasome-mediated ubiquitin-dependent protein catabolic process"/>
    <property type="evidence" value="ECO:0000318"/>
    <property type="project" value="GO_Central"/>
</dbReference>
<dbReference type="GO" id="GO:0008270">
    <property type="term" value="F:zinc ion binding"/>
    <property type="evidence" value="ECO:0007669"/>
    <property type="project" value="UniProtKB-KW"/>
</dbReference>
<dbReference type="InterPro" id="IPR027370">
    <property type="entry name" value="Znf-RING_euk"/>
</dbReference>
<reference evidence="8 10" key="2">
    <citation type="journal article" date="2018" name="Plant J.">
        <title>The Physcomitrella patens chromosome-scale assembly reveals moss genome structure and evolution.</title>
        <authorList>
            <person name="Lang D."/>
            <person name="Ullrich K.K."/>
            <person name="Murat F."/>
            <person name="Fuchs J."/>
            <person name="Jenkins J."/>
            <person name="Haas F.B."/>
            <person name="Piednoel M."/>
            <person name="Gundlach H."/>
            <person name="Van Bel M."/>
            <person name="Meyberg R."/>
            <person name="Vives C."/>
            <person name="Morata J."/>
            <person name="Symeonidi A."/>
            <person name="Hiss M."/>
            <person name="Muchero W."/>
            <person name="Kamisugi Y."/>
            <person name="Saleh O."/>
            <person name="Blanc G."/>
            <person name="Decker E.L."/>
            <person name="van Gessel N."/>
            <person name="Grimwood J."/>
            <person name="Hayes R.D."/>
            <person name="Graham S.W."/>
            <person name="Gunter L.E."/>
            <person name="McDaniel S.F."/>
            <person name="Hoernstein S.N.W."/>
            <person name="Larsson A."/>
            <person name="Li F.W."/>
            <person name="Perroud P.F."/>
            <person name="Phillips J."/>
            <person name="Ranjan P."/>
            <person name="Rokshar D.S."/>
            <person name="Rothfels C.J."/>
            <person name="Schneider L."/>
            <person name="Shu S."/>
            <person name="Stevenson D.W."/>
            <person name="Thummler F."/>
            <person name="Tillich M."/>
            <person name="Villarreal Aguilar J.C."/>
            <person name="Widiez T."/>
            <person name="Wong G.K."/>
            <person name="Wymore A."/>
            <person name="Zhang Y."/>
            <person name="Zimmer A.D."/>
            <person name="Quatrano R.S."/>
            <person name="Mayer K.F.X."/>
            <person name="Goodstein D."/>
            <person name="Casacuberta J.M."/>
            <person name="Vandepoele K."/>
            <person name="Reski R."/>
            <person name="Cuming A.C."/>
            <person name="Tuskan G.A."/>
            <person name="Maumus F."/>
            <person name="Salse J."/>
            <person name="Schmutz J."/>
            <person name="Rensing S.A."/>
        </authorList>
    </citation>
    <scope>NUCLEOTIDE SEQUENCE [LARGE SCALE GENOMIC DNA]</scope>
    <source>
        <strain evidence="9 10">cv. Gransden 2004</strain>
    </source>
</reference>
<dbReference type="OMA" id="MQADESH"/>
<keyword evidence="2 4" id="KW-0863">Zinc-finger</keyword>
<evidence type="ECO:0000256" key="2">
    <source>
        <dbReference type="ARBA" id="ARBA00022771"/>
    </source>
</evidence>
<protein>
    <recommendedName>
        <fullName evidence="11">RING-type domain-containing protein</fullName>
    </recommendedName>
</protein>
<dbReference type="SMART" id="SM00184">
    <property type="entry name" value="RING"/>
    <property type="match status" value="2"/>
</dbReference>